<comment type="caution">
    <text evidence="1">The sequence shown here is derived from an EMBL/GenBank/DDBJ whole genome shotgun (WGS) entry which is preliminary data.</text>
</comment>
<sequence>MCFSRSIIDNLYFLADWDLKLRQTNGGNVSNLGPQMQLTTRSVLECFLDLEIPTL</sequence>
<evidence type="ECO:0000313" key="1">
    <source>
        <dbReference type="EMBL" id="KAI8548953.1"/>
    </source>
</evidence>
<name>A0ACC0N8N6_RHOML</name>
<keyword evidence="2" id="KW-1185">Reference proteome</keyword>
<gene>
    <name evidence="1" type="ORF">RHMOL_Rhmol07G0313600</name>
</gene>
<organism evidence="1 2">
    <name type="scientific">Rhododendron molle</name>
    <name type="common">Chinese azalea</name>
    <name type="synonym">Azalea mollis</name>
    <dbReference type="NCBI Taxonomy" id="49168"/>
    <lineage>
        <taxon>Eukaryota</taxon>
        <taxon>Viridiplantae</taxon>
        <taxon>Streptophyta</taxon>
        <taxon>Embryophyta</taxon>
        <taxon>Tracheophyta</taxon>
        <taxon>Spermatophyta</taxon>
        <taxon>Magnoliopsida</taxon>
        <taxon>eudicotyledons</taxon>
        <taxon>Gunneridae</taxon>
        <taxon>Pentapetalae</taxon>
        <taxon>asterids</taxon>
        <taxon>Ericales</taxon>
        <taxon>Ericaceae</taxon>
        <taxon>Ericoideae</taxon>
        <taxon>Rhodoreae</taxon>
        <taxon>Rhododendron</taxon>
    </lineage>
</organism>
<reference evidence="1" key="1">
    <citation type="submission" date="2022-02" db="EMBL/GenBank/DDBJ databases">
        <title>Plant Genome Project.</title>
        <authorList>
            <person name="Zhang R.-G."/>
        </authorList>
    </citation>
    <scope>NUCLEOTIDE SEQUENCE</scope>
    <source>
        <strain evidence="1">AT1</strain>
    </source>
</reference>
<dbReference type="Proteomes" id="UP001062846">
    <property type="component" value="Chromosome 7"/>
</dbReference>
<proteinExistence type="predicted"/>
<accession>A0ACC0N8N6</accession>
<protein>
    <submittedName>
        <fullName evidence="1">Uncharacterized protein</fullName>
    </submittedName>
</protein>
<evidence type="ECO:0000313" key="2">
    <source>
        <dbReference type="Proteomes" id="UP001062846"/>
    </source>
</evidence>
<dbReference type="EMBL" id="CM046394">
    <property type="protein sequence ID" value="KAI8548953.1"/>
    <property type="molecule type" value="Genomic_DNA"/>
</dbReference>